<evidence type="ECO:0000313" key="5">
    <source>
        <dbReference type="Proteomes" id="UP000239649"/>
    </source>
</evidence>
<keyword evidence="2" id="KW-0812">Transmembrane</keyword>
<protein>
    <submittedName>
        <fullName evidence="4">Uncharacterized protein</fullName>
    </submittedName>
</protein>
<name>A0A2P6VJI9_9CHLO</name>
<dbReference type="EMBL" id="LHPF02000005">
    <property type="protein sequence ID" value="PSC74265.1"/>
    <property type="molecule type" value="Genomic_DNA"/>
</dbReference>
<proteinExistence type="predicted"/>
<evidence type="ECO:0000256" key="3">
    <source>
        <dbReference type="SAM" id="SignalP"/>
    </source>
</evidence>
<keyword evidence="5" id="KW-1185">Reference proteome</keyword>
<dbReference type="AlphaFoldDB" id="A0A2P6VJI9"/>
<feature type="chain" id="PRO_5015135701" evidence="3">
    <location>
        <begin position="31"/>
        <end position="355"/>
    </location>
</feature>
<dbReference type="Proteomes" id="UP000239649">
    <property type="component" value="Unassembled WGS sequence"/>
</dbReference>
<accession>A0A2P6VJI9</accession>
<feature type="signal peptide" evidence="3">
    <location>
        <begin position="1"/>
        <end position="30"/>
    </location>
</feature>
<keyword evidence="2" id="KW-0472">Membrane</keyword>
<evidence type="ECO:0000313" key="4">
    <source>
        <dbReference type="EMBL" id="PSC74265.1"/>
    </source>
</evidence>
<feature type="region of interest" description="Disordered" evidence="1">
    <location>
        <begin position="327"/>
        <end position="355"/>
    </location>
</feature>
<evidence type="ECO:0000256" key="2">
    <source>
        <dbReference type="SAM" id="Phobius"/>
    </source>
</evidence>
<organism evidence="4 5">
    <name type="scientific">Micractinium conductrix</name>
    <dbReference type="NCBI Taxonomy" id="554055"/>
    <lineage>
        <taxon>Eukaryota</taxon>
        <taxon>Viridiplantae</taxon>
        <taxon>Chlorophyta</taxon>
        <taxon>core chlorophytes</taxon>
        <taxon>Trebouxiophyceae</taxon>
        <taxon>Chlorellales</taxon>
        <taxon>Chlorellaceae</taxon>
        <taxon>Chlorella clade</taxon>
        <taxon>Micractinium</taxon>
    </lineage>
</organism>
<keyword evidence="3" id="KW-0732">Signal</keyword>
<dbReference type="STRING" id="554055.A0A2P6VJI9"/>
<evidence type="ECO:0000256" key="1">
    <source>
        <dbReference type="SAM" id="MobiDB-lite"/>
    </source>
</evidence>
<sequence>MPPAQHRPAAAAAAALVLLLAVGAPRRAAALYAFPQVVPGGACIAARVEFTTNHFEYRAGYASNVELPLGCSPGDLQVSKLYMQDSCSSVRDSGARGCPSGVNGTAVSGNEASCRAVYADAPLNTLAVVPMPTEGNYYHKFDQGSYQTQTNRGYFFISNSCNSTLVFNLGLDVVAVGSGGLPSWARVTIGIICGLVALVLFVLAFRQCGRGRPAAVHLQPGVQMGAVPAGAPPPGSAGYYPGGPAGYPSGAGYPPPGYPPAYAGAWGAAPGGGYGSSSASGGHGTPQQQPHIPPPMTTVDLSAAMPPLDGSSSGVVVGTPFGGGPAAPGGAGGAAAAGSSGAAAAGGVGDSAAKV</sequence>
<comment type="caution">
    <text evidence="4">The sequence shown here is derived from an EMBL/GenBank/DDBJ whole genome shotgun (WGS) entry which is preliminary data.</text>
</comment>
<feature type="region of interest" description="Disordered" evidence="1">
    <location>
        <begin position="273"/>
        <end position="296"/>
    </location>
</feature>
<reference evidence="4 5" key="1">
    <citation type="journal article" date="2018" name="Plant J.">
        <title>Genome sequences of Chlorella sorokiniana UTEX 1602 and Micractinium conductrix SAG 241.80: implications to maltose excretion by a green alga.</title>
        <authorList>
            <person name="Arriola M.B."/>
            <person name="Velmurugan N."/>
            <person name="Zhang Y."/>
            <person name="Plunkett M.H."/>
            <person name="Hondzo H."/>
            <person name="Barney B.M."/>
        </authorList>
    </citation>
    <scope>NUCLEOTIDE SEQUENCE [LARGE SCALE GENOMIC DNA]</scope>
    <source>
        <strain evidence="4 5">SAG 241.80</strain>
    </source>
</reference>
<keyword evidence="2" id="KW-1133">Transmembrane helix</keyword>
<feature type="transmembrane region" description="Helical" evidence="2">
    <location>
        <begin position="184"/>
        <end position="205"/>
    </location>
</feature>
<gene>
    <name evidence="4" type="ORF">C2E20_2525</name>
</gene>